<protein>
    <submittedName>
        <fullName evidence="4">RNA polymerase ECF-type sigma factor</fullName>
    </submittedName>
</protein>
<dbReference type="GO" id="GO:0016987">
    <property type="term" value="F:sigma factor activity"/>
    <property type="evidence" value="ECO:0007669"/>
    <property type="project" value="InterPro"/>
</dbReference>
<evidence type="ECO:0000313" key="5">
    <source>
        <dbReference type="Proteomes" id="UP000280455"/>
    </source>
</evidence>
<dbReference type="EMBL" id="CP027750">
    <property type="protein sequence ID" value="AZE31441.1"/>
    <property type="molecule type" value="Genomic_DNA"/>
</dbReference>
<proteinExistence type="predicted"/>
<dbReference type="Gene3D" id="1.10.1740.10">
    <property type="match status" value="1"/>
</dbReference>
<dbReference type="GO" id="GO:0006352">
    <property type="term" value="P:DNA-templated transcription initiation"/>
    <property type="evidence" value="ECO:0007669"/>
    <property type="project" value="InterPro"/>
</dbReference>
<dbReference type="PANTHER" id="PTHR47756">
    <property type="entry name" value="BLL6612 PROTEIN-RELATED"/>
    <property type="match status" value="1"/>
</dbReference>
<feature type="domain" description="DUF6596" evidence="3">
    <location>
        <begin position="185"/>
        <end position="284"/>
    </location>
</feature>
<dbReference type="InterPro" id="IPR046531">
    <property type="entry name" value="DUF6596"/>
</dbReference>
<dbReference type="GO" id="GO:0003677">
    <property type="term" value="F:DNA binding"/>
    <property type="evidence" value="ECO:0007669"/>
    <property type="project" value="InterPro"/>
</dbReference>
<dbReference type="Gene3D" id="1.10.10.10">
    <property type="entry name" value="Winged helix-like DNA-binding domain superfamily/Winged helix DNA-binding domain"/>
    <property type="match status" value="1"/>
</dbReference>
<dbReference type="SUPFAM" id="SSF88659">
    <property type="entry name" value="Sigma3 and sigma4 domains of RNA polymerase sigma factors"/>
    <property type="match status" value="1"/>
</dbReference>
<dbReference type="AlphaFoldDB" id="A0AAD0ZRS8"/>
<dbReference type="Pfam" id="PF20239">
    <property type="entry name" value="DUF6596"/>
    <property type="match status" value="1"/>
</dbReference>
<dbReference type="InterPro" id="IPR013325">
    <property type="entry name" value="RNA_pol_sigma_r2"/>
</dbReference>
<evidence type="ECO:0000259" key="2">
    <source>
        <dbReference type="Pfam" id="PF08281"/>
    </source>
</evidence>
<gene>
    <name evidence="4" type="ORF">C4K07_4678</name>
</gene>
<sequence>MPAAAQDSVKTLVETVYRNESRRILATLIRLLGDFDLAEEALHEAFFVAVERWQRDGVPDNPRAWLVSAGRFKAIDGLRRRARFAASQAALVSQLEELEQADWSEEDLEDDRLRLIFTCCHPALAADAQVPLTLREICDLTTEEIARAFLSTPATIAQRIVRAKAKIRDAHIPYQVPSLGELPERLDSVLRVIYLVFNEGYSASMGAELTREDLTHEAIRLGRLLLELLPEPEVMGLLALMLLHESRRPARTSATGELVLLDEQDRSLWDRELIAEGCALVEHALGTRRFGPYCLQAAIAAVHAEAATAGETDWQQIIGLYDVLLRAMPSPVIELNRAAAIAQRDGPLAGLERVEAILARGELQDYHLAHSARAEFCRQLGRVEPARQAYLRALELTRQEPERRFIENRLEALKTL</sequence>
<dbReference type="InterPro" id="IPR036388">
    <property type="entry name" value="WH-like_DNA-bd_sf"/>
</dbReference>
<accession>A0AAD0ZRS8</accession>
<feature type="domain" description="RNA polymerase sigma-70 region 2" evidence="1">
    <location>
        <begin position="17"/>
        <end position="83"/>
    </location>
</feature>
<name>A0AAD0ZRS8_9PSED</name>
<dbReference type="Pfam" id="PF04542">
    <property type="entry name" value="Sigma70_r2"/>
    <property type="match status" value="1"/>
</dbReference>
<dbReference type="Proteomes" id="UP000280455">
    <property type="component" value="Chromosome"/>
</dbReference>
<reference evidence="4 5" key="1">
    <citation type="submission" date="2018-03" db="EMBL/GenBank/DDBJ databases">
        <title>Diversity of phytobeneficial traits revealed by whole-genome analysis of worldwide-isolated phenazine-producing Pseudomonas spp.</title>
        <authorList>
            <person name="Biessy A."/>
            <person name="Novinscak A."/>
            <person name="Blom J."/>
            <person name="Leger G."/>
            <person name="Thomashow L.S."/>
            <person name="Cazorla F.M."/>
            <person name="Josic D."/>
            <person name="Filion M."/>
        </authorList>
    </citation>
    <scope>NUCLEOTIDE SEQUENCE [LARGE SCALE GENOMIC DNA]</scope>
    <source>
        <strain evidence="4 5">ChPhzS24</strain>
    </source>
</reference>
<dbReference type="Pfam" id="PF08281">
    <property type="entry name" value="Sigma70_r4_2"/>
    <property type="match status" value="1"/>
</dbReference>
<evidence type="ECO:0000313" key="4">
    <source>
        <dbReference type="EMBL" id="AZE31441.1"/>
    </source>
</evidence>
<dbReference type="PANTHER" id="PTHR47756:SF2">
    <property type="entry name" value="BLL6612 PROTEIN"/>
    <property type="match status" value="1"/>
</dbReference>
<dbReference type="InterPro" id="IPR013324">
    <property type="entry name" value="RNA_pol_sigma_r3/r4-like"/>
</dbReference>
<dbReference type="InterPro" id="IPR013249">
    <property type="entry name" value="RNA_pol_sigma70_r4_t2"/>
</dbReference>
<evidence type="ECO:0000259" key="3">
    <source>
        <dbReference type="Pfam" id="PF20239"/>
    </source>
</evidence>
<organism evidence="4 5">
    <name type="scientific">Pseudomonas chlororaphis subsp. aureofaciens</name>
    <dbReference type="NCBI Taxonomy" id="587851"/>
    <lineage>
        <taxon>Bacteria</taxon>
        <taxon>Pseudomonadati</taxon>
        <taxon>Pseudomonadota</taxon>
        <taxon>Gammaproteobacteria</taxon>
        <taxon>Pseudomonadales</taxon>
        <taxon>Pseudomonadaceae</taxon>
        <taxon>Pseudomonas</taxon>
    </lineage>
</organism>
<dbReference type="RefSeq" id="WP_124301983.1">
    <property type="nucleotide sequence ID" value="NZ_CP027749.1"/>
</dbReference>
<feature type="domain" description="RNA polymerase sigma factor 70 region 4 type 2" evidence="2">
    <location>
        <begin position="116"/>
        <end position="167"/>
    </location>
</feature>
<evidence type="ECO:0000259" key="1">
    <source>
        <dbReference type="Pfam" id="PF04542"/>
    </source>
</evidence>
<dbReference type="InterPro" id="IPR007627">
    <property type="entry name" value="RNA_pol_sigma70_r2"/>
</dbReference>
<dbReference type="SUPFAM" id="SSF88946">
    <property type="entry name" value="Sigma2 domain of RNA polymerase sigma factors"/>
    <property type="match status" value="1"/>
</dbReference>